<evidence type="ECO:0000259" key="8">
    <source>
        <dbReference type="PROSITE" id="PS50011"/>
    </source>
</evidence>
<keyword evidence="4" id="KW-0418">Kinase</keyword>
<proteinExistence type="predicted"/>
<dbReference type="CDD" id="cd14014">
    <property type="entry name" value="STKc_PknB_like"/>
    <property type="match status" value="1"/>
</dbReference>
<dbReference type="SMART" id="SM00220">
    <property type="entry name" value="S_TKc"/>
    <property type="match status" value="1"/>
</dbReference>
<feature type="compositionally biased region" description="Low complexity" evidence="6">
    <location>
        <begin position="440"/>
        <end position="468"/>
    </location>
</feature>
<dbReference type="STRING" id="1192034.CAP_1001"/>
<evidence type="ECO:0000256" key="4">
    <source>
        <dbReference type="ARBA" id="ARBA00022777"/>
    </source>
</evidence>
<evidence type="ECO:0000256" key="7">
    <source>
        <dbReference type="SAM" id="Phobius"/>
    </source>
</evidence>
<keyword evidence="7" id="KW-1133">Transmembrane helix</keyword>
<keyword evidence="10" id="KW-1185">Reference proteome</keyword>
<evidence type="ECO:0000256" key="1">
    <source>
        <dbReference type="ARBA" id="ARBA00012513"/>
    </source>
</evidence>
<evidence type="ECO:0000313" key="10">
    <source>
        <dbReference type="Proteomes" id="UP000019678"/>
    </source>
</evidence>
<comment type="caution">
    <text evidence="9">The sequence shown here is derived from an EMBL/GenBank/DDBJ whole genome shotgun (WGS) entry which is preliminary data.</text>
</comment>
<dbReference type="GO" id="GO:0004674">
    <property type="term" value="F:protein serine/threonine kinase activity"/>
    <property type="evidence" value="ECO:0007669"/>
    <property type="project" value="UniProtKB-EC"/>
</dbReference>
<feature type="transmembrane region" description="Helical" evidence="7">
    <location>
        <begin position="417"/>
        <end position="439"/>
    </location>
</feature>
<feature type="region of interest" description="Disordered" evidence="6">
    <location>
        <begin position="291"/>
        <end position="388"/>
    </location>
</feature>
<feature type="compositionally biased region" description="Basic and acidic residues" evidence="6">
    <location>
        <begin position="495"/>
        <end position="508"/>
    </location>
</feature>
<dbReference type="EMBL" id="ASRX01000119">
    <property type="protein sequence ID" value="EYF00272.1"/>
    <property type="molecule type" value="Genomic_DNA"/>
</dbReference>
<dbReference type="PANTHER" id="PTHR43671">
    <property type="entry name" value="SERINE/THREONINE-PROTEIN KINASE NEK"/>
    <property type="match status" value="1"/>
</dbReference>
<name>A0A017SU16_9BACT</name>
<dbReference type="InterPro" id="IPR050660">
    <property type="entry name" value="NEK_Ser/Thr_kinase"/>
</dbReference>
<dbReference type="AlphaFoldDB" id="A0A017SU16"/>
<dbReference type="PANTHER" id="PTHR43671:SF13">
    <property type="entry name" value="SERINE_THREONINE-PROTEIN KINASE NEK2"/>
    <property type="match status" value="1"/>
</dbReference>
<accession>A0A017SU16</accession>
<dbReference type="EC" id="2.7.11.1" evidence="1"/>
<feature type="region of interest" description="Disordered" evidence="6">
    <location>
        <begin position="440"/>
        <end position="549"/>
    </location>
</feature>
<sequence length="549" mass="56062">MWAAEHLQLGSAVALKFMDPAYASSPAFRARFEREARVAASLKTPHVVHVSDYGIDAAGPFIAMELLQGHDLQTRIEKHRRLSLNEASVLLVQLGKALRRAHEAGLIHRDLKPRNIFLARVDDEEVLKVLDFGIAKDTMGRAVAESTSTGELMGSPHYMSPEQLRADRDLDARSDLWSVGVILYRCLTGRLPFPGDVLGTVMARVLVDPITPATQIAPDLPPGIDPFFARALARDRDQRFQTIRDLVDAFGQVGGNAGFSATASGATMSPFSLSGGSGLYTAQALGIPSSASAPGAPGAPAIPDSGARRPPSSFGSAPQGAAGPGAAPQGAAAHGVAPPSSAPPGAMFRGGASDFGAPPRSSFPSMPPPPPGATPFPAHVDLSAPIPSGTPVGTLTSVGMSGGFEALPDRSRLRKRVFLAGGVLALLTVVIAIVAVSSLSSSEEPAPTSAAQTTPSTPATASAAAPAGPEAPPLPPPPPAESPSAMPSADPSADEAAKAAAEDGERASPKTAKTGKSSGSTSSSTGQKSPPAAAKPGPTKPPVKPNWGF</sequence>
<dbReference type="PROSITE" id="PS00108">
    <property type="entry name" value="PROTEIN_KINASE_ST"/>
    <property type="match status" value="1"/>
</dbReference>
<feature type="compositionally biased region" description="Pro residues" evidence="6">
    <location>
        <begin position="365"/>
        <end position="374"/>
    </location>
</feature>
<reference evidence="9 10" key="1">
    <citation type="submission" date="2013-05" db="EMBL/GenBank/DDBJ databases">
        <title>Genome assembly of Chondromyces apiculatus DSM 436.</title>
        <authorList>
            <person name="Sharma G."/>
            <person name="Khatri I."/>
            <person name="Kaur C."/>
            <person name="Mayilraj S."/>
            <person name="Subramanian S."/>
        </authorList>
    </citation>
    <scope>NUCLEOTIDE SEQUENCE [LARGE SCALE GENOMIC DNA]</scope>
    <source>
        <strain evidence="9 10">DSM 436</strain>
    </source>
</reference>
<keyword evidence="7" id="KW-0812">Transmembrane</keyword>
<dbReference type="SUPFAM" id="SSF56112">
    <property type="entry name" value="Protein kinase-like (PK-like)"/>
    <property type="match status" value="1"/>
</dbReference>
<organism evidence="9 10">
    <name type="scientific">Chondromyces apiculatus DSM 436</name>
    <dbReference type="NCBI Taxonomy" id="1192034"/>
    <lineage>
        <taxon>Bacteria</taxon>
        <taxon>Pseudomonadati</taxon>
        <taxon>Myxococcota</taxon>
        <taxon>Polyangia</taxon>
        <taxon>Polyangiales</taxon>
        <taxon>Polyangiaceae</taxon>
        <taxon>Chondromyces</taxon>
    </lineage>
</organism>
<feature type="domain" description="Protein kinase" evidence="8">
    <location>
        <begin position="1"/>
        <end position="251"/>
    </location>
</feature>
<dbReference type="Pfam" id="PF00069">
    <property type="entry name" value="Pkinase"/>
    <property type="match status" value="1"/>
</dbReference>
<gene>
    <name evidence="9" type="ORF">CAP_1001</name>
</gene>
<dbReference type="Gene3D" id="1.10.510.10">
    <property type="entry name" value="Transferase(Phosphotransferase) domain 1"/>
    <property type="match status" value="1"/>
</dbReference>
<evidence type="ECO:0000256" key="6">
    <source>
        <dbReference type="SAM" id="MobiDB-lite"/>
    </source>
</evidence>
<dbReference type="InterPro" id="IPR011009">
    <property type="entry name" value="Kinase-like_dom_sf"/>
</dbReference>
<feature type="compositionally biased region" description="Low complexity" evidence="6">
    <location>
        <begin position="509"/>
        <end position="537"/>
    </location>
</feature>
<evidence type="ECO:0000256" key="3">
    <source>
        <dbReference type="ARBA" id="ARBA00022741"/>
    </source>
</evidence>
<dbReference type="Gene3D" id="3.30.200.20">
    <property type="entry name" value="Phosphorylase Kinase, domain 1"/>
    <property type="match status" value="1"/>
</dbReference>
<dbReference type="PROSITE" id="PS50011">
    <property type="entry name" value="PROTEIN_KINASE_DOM"/>
    <property type="match status" value="1"/>
</dbReference>
<evidence type="ECO:0000256" key="2">
    <source>
        <dbReference type="ARBA" id="ARBA00022679"/>
    </source>
</evidence>
<keyword evidence="2" id="KW-0808">Transferase</keyword>
<evidence type="ECO:0000313" key="9">
    <source>
        <dbReference type="EMBL" id="EYF00272.1"/>
    </source>
</evidence>
<dbReference type="Proteomes" id="UP000019678">
    <property type="component" value="Unassembled WGS sequence"/>
</dbReference>
<dbReference type="InterPro" id="IPR000719">
    <property type="entry name" value="Prot_kinase_dom"/>
</dbReference>
<protein>
    <recommendedName>
        <fullName evidence="1">non-specific serine/threonine protein kinase</fullName>
        <ecNumber evidence="1">2.7.11.1</ecNumber>
    </recommendedName>
</protein>
<feature type="compositionally biased region" description="Low complexity" evidence="6">
    <location>
        <begin position="482"/>
        <end position="491"/>
    </location>
</feature>
<dbReference type="InterPro" id="IPR008271">
    <property type="entry name" value="Ser/Thr_kinase_AS"/>
</dbReference>
<keyword evidence="5" id="KW-0067">ATP-binding</keyword>
<feature type="compositionally biased region" description="Low complexity" evidence="6">
    <location>
        <begin position="291"/>
        <end position="346"/>
    </location>
</feature>
<feature type="compositionally biased region" description="Pro residues" evidence="6">
    <location>
        <begin position="538"/>
        <end position="549"/>
    </location>
</feature>
<dbReference type="GO" id="GO:0005524">
    <property type="term" value="F:ATP binding"/>
    <property type="evidence" value="ECO:0007669"/>
    <property type="project" value="UniProtKB-KW"/>
</dbReference>
<keyword evidence="7" id="KW-0472">Membrane</keyword>
<dbReference type="eggNOG" id="COG0515">
    <property type="taxonomic scope" value="Bacteria"/>
</dbReference>
<feature type="compositionally biased region" description="Pro residues" evidence="6">
    <location>
        <begin position="469"/>
        <end position="481"/>
    </location>
</feature>
<evidence type="ECO:0000256" key="5">
    <source>
        <dbReference type="ARBA" id="ARBA00022840"/>
    </source>
</evidence>
<keyword evidence="3" id="KW-0547">Nucleotide-binding</keyword>